<dbReference type="EMBL" id="JABAYA010000025">
    <property type="protein sequence ID" value="KAF7729459.1"/>
    <property type="molecule type" value="Genomic_DNA"/>
</dbReference>
<dbReference type="GO" id="GO:0035556">
    <property type="term" value="P:intracellular signal transduction"/>
    <property type="evidence" value="ECO:0007669"/>
    <property type="project" value="TreeGrafter"/>
</dbReference>
<dbReference type="Gene3D" id="1.10.510.10">
    <property type="entry name" value="Transferase(Phosphotransferase) domain 1"/>
    <property type="match status" value="1"/>
</dbReference>
<keyword evidence="2" id="KW-0808">Transferase</keyword>
<dbReference type="PROSITE" id="PS00107">
    <property type="entry name" value="PROTEIN_KINASE_ATP"/>
    <property type="match status" value="1"/>
</dbReference>
<evidence type="ECO:0000256" key="1">
    <source>
        <dbReference type="ARBA" id="ARBA00022527"/>
    </source>
</evidence>
<evidence type="ECO:0000256" key="7">
    <source>
        <dbReference type="SAM" id="MobiDB-lite"/>
    </source>
</evidence>
<evidence type="ECO:0000256" key="5">
    <source>
        <dbReference type="ARBA" id="ARBA00022840"/>
    </source>
</evidence>
<dbReference type="InterPro" id="IPR000719">
    <property type="entry name" value="Prot_kinase_dom"/>
</dbReference>
<keyword evidence="5 6" id="KW-0067">ATP-binding</keyword>
<evidence type="ECO:0000256" key="3">
    <source>
        <dbReference type="ARBA" id="ARBA00022741"/>
    </source>
</evidence>
<keyword evidence="4" id="KW-0418">Kinase</keyword>
<name>A0A8H7ESJ4_9FUNG</name>
<keyword evidence="1" id="KW-0723">Serine/threonine-protein kinase</keyword>
<protein>
    <recommendedName>
        <fullName evidence="8">Protein kinase domain-containing protein</fullName>
    </recommendedName>
</protein>
<dbReference type="Proteomes" id="UP000605846">
    <property type="component" value="Unassembled WGS sequence"/>
</dbReference>
<evidence type="ECO:0000313" key="10">
    <source>
        <dbReference type="Proteomes" id="UP000605846"/>
    </source>
</evidence>
<dbReference type="InterPro" id="IPR017441">
    <property type="entry name" value="Protein_kinase_ATP_BS"/>
</dbReference>
<proteinExistence type="predicted"/>
<dbReference type="PANTHER" id="PTHR24346">
    <property type="entry name" value="MAP/MICROTUBULE AFFINITY-REGULATING KINASE"/>
    <property type="match status" value="1"/>
</dbReference>
<dbReference type="Pfam" id="PF00069">
    <property type="entry name" value="Pkinase"/>
    <property type="match status" value="1"/>
</dbReference>
<sequence length="216" mass="24887">MTSVIQTPNPAAPVSATTTTGVETPSVSRHQQQRAFSVTTMPNGLQSIQQDQKKKDLPWWQYYYQLYHYHPPPGRKPTVFGPYLLLQTLGEGEFGKVKLGIHIETGHEVAIKLMRKDHIDSTSRMTKVEREIAVLRTVRHPYIVKLYDVIETEKYIGIILQCASGGELFEYILAHRYLKEKDASRLFAELISGVHYMHQKHIVHRDLKLASREYLM</sequence>
<evidence type="ECO:0000256" key="4">
    <source>
        <dbReference type="ARBA" id="ARBA00022777"/>
    </source>
</evidence>
<dbReference type="SUPFAM" id="SSF56112">
    <property type="entry name" value="Protein kinase-like (PK-like)"/>
    <property type="match status" value="1"/>
</dbReference>
<evidence type="ECO:0000256" key="2">
    <source>
        <dbReference type="ARBA" id="ARBA00022679"/>
    </source>
</evidence>
<dbReference type="GO" id="GO:0004674">
    <property type="term" value="F:protein serine/threonine kinase activity"/>
    <property type="evidence" value="ECO:0007669"/>
    <property type="project" value="UniProtKB-KW"/>
</dbReference>
<evidence type="ECO:0000259" key="8">
    <source>
        <dbReference type="PROSITE" id="PS50011"/>
    </source>
</evidence>
<evidence type="ECO:0000313" key="9">
    <source>
        <dbReference type="EMBL" id="KAF7729459.1"/>
    </source>
</evidence>
<feature type="domain" description="Protein kinase" evidence="8">
    <location>
        <begin position="83"/>
        <end position="216"/>
    </location>
</feature>
<evidence type="ECO:0000256" key="6">
    <source>
        <dbReference type="PROSITE-ProRule" id="PRU10141"/>
    </source>
</evidence>
<organism evidence="9 10">
    <name type="scientific">Apophysomyces ossiformis</name>
    <dbReference type="NCBI Taxonomy" id="679940"/>
    <lineage>
        <taxon>Eukaryota</taxon>
        <taxon>Fungi</taxon>
        <taxon>Fungi incertae sedis</taxon>
        <taxon>Mucoromycota</taxon>
        <taxon>Mucoromycotina</taxon>
        <taxon>Mucoromycetes</taxon>
        <taxon>Mucorales</taxon>
        <taxon>Mucorineae</taxon>
        <taxon>Mucoraceae</taxon>
        <taxon>Apophysomyces</taxon>
    </lineage>
</organism>
<accession>A0A8H7ESJ4</accession>
<dbReference type="GO" id="GO:0005524">
    <property type="term" value="F:ATP binding"/>
    <property type="evidence" value="ECO:0007669"/>
    <property type="project" value="UniProtKB-UniRule"/>
</dbReference>
<feature type="region of interest" description="Disordered" evidence="7">
    <location>
        <begin position="1"/>
        <end position="23"/>
    </location>
</feature>
<reference evidence="9" key="1">
    <citation type="submission" date="2020-01" db="EMBL/GenBank/DDBJ databases">
        <title>Genome Sequencing of Three Apophysomyces-Like Fungal Strains Confirms a Novel Fungal Genus in the Mucoromycota with divergent Burkholderia-like Endosymbiotic Bacteria.</title>
        <authorList>
            <person name="Stajich J.E."/>
            <person name="Macias A.M."/>
            <person name="Carter-House D."/>
            <person name="Lovett B."/>
            <person name="Kasson L.R."/>
            <person name="Berry K."/>
            <person name="Grigoriev I."/>
            <person name="Chang Y."/>
            <person name="Spatafora J."/>
            <person name="Kasson M.T."/>
        </authorList>
    </citation>
    <scope>NUCLEOTIDE SEQUENCE</scope>
    <source>
        <strain evidence="9">NRRL A-21654</strain>
    </source>
</reference>
<keyword evidence="10" id="KW-1185">Reference proteome</keyword>
<dbReference type="PROSITE" id="PS50011">
    <property type="entry name" value="PROTEIN_KINASE_DOM"/>
    <property type="match status" value="1"/>
</dbReference>
<dbReference type="AlphaFoldDB" id="A0A8H7ESJ4"/>
<dbReference type="GO" id="GO:0005737">
    <property type="term" value="C:cytoplasm"/>
    <property type="evidence" value="ECO:0007669"/>
    <property type="project" value="TreeGrafter"/>
</dbReference>
<keyword evidence="3 6" id="KW-0547">Nucleotide-binding</keyword>
<dbReference type="FunFam" id="1.10.510.10:FF:000571">
    <property type="entry name" value="Maternal embryonic leucine zipper kinase"/>
    <property type="match status" value="1"/>
</dbReference>
<gene>
    <name evidence="9" type="ORF">EC973_004439</name>
</gene>
<feature type="binding site" evidence="6">
    <location>
        <position position="112"/>
    </location>
    <ligand>
        <name>ATP</name>
        <dbReference type="ChEBI" id="CHEBI:30616"/>
    </ligand>
</feature>
<comment type="caution">
    <text evidence="9">The sequence shown here is derived from an EMBL/GenBank/DDBJ whole genome shotgun (WGS) entry which is preliminary data.</text>
</comment>
<dbReference type="InterPro" id="IPR011009">
    <property type="entry name" value="Kinase-like_dom_sf"/>
</dbReference>
<dbReference type="OrthoDB" id="193931at2759"/>
<dbReference type="PANTHER" id="PTHR24346:SF110">
    <property type="entry name" value="NON-SPECIFIC SERINE_THREONINE PROTEIN KINASE"/>
    <property type="match status" value="1"/>
</dbReference>
<dbReference type="Gene3D" id="3.30.200.20">
    <property type="entry name" value="Phosphorylase Kinase, domain 1"/>
    <property type="match status" value="1"/>
</dbReference>
<dbReference type="FunFam" id="3.30.200.20:FF:000003">
    <property type="entry name" value="Non-specific serine/threonine protein kinase"/>
    <property type="match status" value="1"/>
</dbReference>